<evidence type="ECO:0000313" key="1">
    <source>
        <dbReference type="EMBL" id="CAH1973226.1"/>
    </source>
</evidence>
<dbReference type="EMBL" id="CAKOFQ010006806">
    <property type="protein sequence ID" value="CAH1973226.1"/>
    <property type="molecule type" value="Genomic_DNA"/>
</dbReference>
<organism evidence="1 2">
    <name type="scientific">Acanthoscelides obtectus</name>
    <name type="common">Bean weevil</name>
    <name type="synonym">Bruchus obtectus</name>
    <dbReference type="NCBI Taxonomy" id="200917"/>
    <lineage>
        <taxon>Eukaryota</taxon>
        <taxon>Metazoa</taxon>
        <taxon>Ecdysozoa</taxon>
        <taxon>Arthropoda</taxon>
        <taxon>Hexapoda</taxon>
        <taxon>Insecta</taxon>
        <taxon>Pterygota</taxon>
        <taxon>Neoptera</taxon>
        <taxon>Endopterygota</taxon>
        <taxon>Coleoptera</taxon>
        <taxon>Polyphaga</taxon>
        <taxon>Cucujiformia</taxon>
        <taxon>Chrysomeloidea</taxon>
        <taxon>Chrysomelidae</taxon>
        <taxon>Bruchinae</taxon>
        <taxon>Bruchini</taxon>
        <taxon>Acanthoscelides</taxon>
    </lineage>
</organism>
<proteinExistence type="predicted"/>
<protein>
    <submittedName>
        <fullName evidence="1">Uncharacterized protein</fullName>
    </submittedName>
</protein>
<gene>
    <name evidence="1" type="ORF">ACAOBT_LOCUS10429</name>
</gene>
<dbReference type="OrthoDB" id="8039770at2759"/>
<sequence length="72" mass="8013">MSGLPAIETFDCEGEPCVEGPKKKRAMLLHSGGLPLQKIYHSIPGAHVDEPQDDNDVFFVAVQKLDEYFKPK</sequence>
<reference evidence="1" key="1">
    <citation type="submission" date="2022-03" db="EMBL/GenBank/DDBJ databases">
        <authorList>
            <person name="Sayadi A."/>
        </authorList>
    </citation>
    <scope>NUCLEOTIDE SEQUENCE</scope>
</reference>
<keyword evidence="2" id="KW-1185">Reference proteome</keyword>
<dbReference type="Proteomes" id="UP001152888">
    <property type="component" value="Unassembled WGS sequence"/>
</dbReference>
<name>A0A9P0KES9_ACAOB</name>
<dbReference type="AlphaFoldDB" id="A0A9P0KES9"/>
<accession>A0A9P0KES9</accession>
<comment type="caution">
    <text evidence="1">The sequence shown here is derived from an EMBL/GenBank/DDBJ whole genome shotgun (WGS) entry which is preliminary data.</text>
</comment>
<evidence type="ECO:0000313" key="2">
    <source>
        <dbReference type="Proteomes" id="UP001152888"/>
    </source>
</evidence>